<dbReference type="InterPro" id="IPR001763">
    <property type="entry name" value="Rhodanese-like_dom"/>
</dbReference>
<dbReference type="Gene3D" id="3.40.250.10">
    <property type="entry name" value="Rhodanese-like domain"/>
    <property type="match status" value="1"/>
</dbReference>
<dbReference type="EMBL" id="CAESAJ010000053">
    <property type="protein sequence ID" value="CAB4336828.1"/>
    <property type="molecule type" value="Genomic_DNA"/>
</dbReference>
<accession>A0A6J5Z607</accession>
<sequence>MRKKLLALITISLLALTGCSSSGGYHTESAADFAITLEDASVAILDVRTADEYASGRIPHAINIDVEASDFDTKIAKLDKSKTYAVYCHSGRRSAIAAGKLVSAGFLSIHNLDGGITSWVNSGGEVELP</sequence>
<name>A0A6J5Z607_9ZZZZ</name>
<dbReference type="PANTHER" id="PTHR43031:SF1">
    <property type="entry name" value="PYRIDINE NUCLEOTIDE-DISULPHIDE OXIDOREDUCTASE"/>
    <property type="match status" value="1"/>
</dbReference>
<dbReference type="AlphaFoldDB" id="A0A6J5Z607"/>
<feature type="domain" description="Rhodanese" evidence="1">
    <location>
        <begin position="38"/>
        <end position="128"/>
    </location>
</feature>
<dbReference type="PROSITE" id="PS50206">
    <property type="entry name" value="RHODANESE_3"/>
    <property type="match status" value="1"/>
</dbReference>
<dbReference type="SMART" id="SM00450">
    <property type="entry name" value="RHOD"/>
    <property type="match status" value="1"/>
</dbReference>
<dbReference type="PANTHER" id="PTHR43031">
    <property type="entry name" value="FAD-DEPENDENT OXIDOREDUCTASE"/>
    <property type="match status" value="1"/>
</dbReference>
<dbReference type="CDD" id="cd00158">
    <property type="entry name" value="RHOD"/>
    <property type="match status" value="1"/>
</dbReference>
<proteinExistence type="predicted"/>
<dbReference type="Pfam" id="PF00581">
    <property type="entry name" value="Rhodanese"/>
    <property type="match status" value="1"/>
</dbReference>
<evidence type="ECO:0000313" key="2">
    <source>
        <dbReference type="EMBL" id="CAB4336828.1"/>
    </source>
</evidence>
<evidence type="ECO:0000259" key="1">
    <source>
        <dbReference type="PROSITE" id="PS50206"/>
    </source>
</evidence>
<dbReference type="InterPro" id="IPR050229">
    <property type="entry name" value="GlpE_sulfurtransferase"/>
</dbReference>
<reference evidence="2" key="1">
    <citation type="submission" date="2020-05" db="EMBL/GenBank/DDBJ databases">
        <authorList>
            <person name="Chiriac C."/>
            <person name="Salcher M."/>
            <person name="Ghai R."/>
            <person name="Kavagutti S V."/>
        </authorList>
    </citation>
    <scope>NUCLEOTIDE SEQUENCE</scope>
</reference>
<dbReference type="InterPro" id="IPR036873">
    <property type="entry name" value="Rhodanese-like_dom_sf"/>
</dbReference>
<gene>
    <name evidence="2" type="ORF">UFOPK3770_00633</name>
</gene>
<protein>
    <submittedName>
        <fullName evidence="2">Unannotated protein</fullName>
    </submittedName>
</protein>
<organism evidence="2">
    <name type="scientific">freshwater metagenome</name>
    <dbReference type="NCBI Taxonomy" id="449393"/>
    <lineage>
        <taxon>unclassified sequences</taxon>
        <taxon>metagenomes</taxon>
        <taxon>ecological metagenomes</taxon>
    </lineage>
</organism>
<dbReference type="SUPFAM" id="SSF52821">
    <property type="entry name" value="Rhodanese/Cell cycle control phosphatase"/>
    <property type="match status" value="1"/>
</dbReference>
<dbReference type="PROSITE" id="PS51257">
    <property type="entry name" value="PROKAR_LIPOPROTEIN"/>
    <property type="match status" value="1"/>
</dbReference>